<evidence type="ECO:0000256" key="1">
    <source>
        <dbReference type="ARBA" id="ARBA00004651"/>
    </source>
</evidence>
<organism evidence="9 10">
    <name type="scientific">Candidatus Ruania gallistercoris</name>
    <dbReference type="NCBI Taxonomy" id="2838746"/>
    <lineage>
        <taxon>Bacteria</taxon>
        <taxon>Bacillati</taxon>
        <taxon>Actinomycetota</taxon>
        <taxon>Actinomycetes</taxon>
        <taxon>Micrococcales</taxon>
        <taxon>Ruaniaceae</taxon>
        <taxon>Ruania</taxon>
    </lineage>
</organism>
<dbReference type="PANTHER" id="PTHR43744:SF8">
    <property type="entry name" value="SN-GLYCEROL-3-PHOSPHATE TRANSPORT SYSTEM PERMEASE PROTEIN UGPE"/>
    <property type="match status" value="1"/>
</dbReference>
<evidence type="ECO:0000313" key="10">
    <source>
        <dbReference type="Proteomes" id="UP000824037"/>
    </source>
</evidence>
<evidence type="ECO:0000256" key="7">
    <source>
        <dbReference type="RuleBase" id="RU363032"/>
    </source>
</evidence>
<dbReference type="EMBL" id="DXBY01000247">
    <property type="protein sequence ID" value="HIZ36960.1"/>
    <property type="molecule type" value="Genomic_DNA"/>
</dbReference>
<evidence type="ECO:0000313" key="9">
    <source>
        <dbReference type="EMBL" id="HIZ36960.1"/>
    </source>
</evidence>
<proteinExistence type="inferred from homology"/>
<evidence type="ECO:0000256" key="6">
    <source>
        <dbReference type="ARBA" id="ARBA00023136"/>
    </source>
</evidence>
<evidence type="ECO:0000256" key="3">
    <source>
        <dbReference type="ARBA" id="ARBA00022475"/>
    </source>
</evidence>
<gene>
    <name evidence="9" type="ORF">H9815_14400</name>
</gene>
<evidence type="ECO:0000259" key="8">
    <source>
        <dbReference type="PROSITE" id="PS50928"/>
    </source>
</evidence>
<feature type="transmembrane region" description="Helical" evidence="7">
    <location>
        <begin position="83"/>
        <end position="105"/>
    </location>
</feature>
<feature type="transmembrane region" description="Helical" evidence="7">
    <location>
        <begin position="21"/>
        <end position="42"/>
    </location>
</feature>
<feature type="transmembrane region" description="Helical" evidence="7">
    <location>
        <begin position="117"/>
        <end position="142"/>
    </location>
</feature>
<feature type="transmembrane region" description="Helical" evidence="7">
    <location>
        <begin position="253"/>
        <end position="274"/>
    </location>
</feature>
<feature type="transmembrane region" description="Helical" evidence="7">
    <location>
        <begin position="148"/>
        <end position="171"/>
    </location>
</feature>
<dbReference type="GO" id="GO:0005886">
    <property type="term" value="C:plasma membrane"/>
    <property type="evidence" value="ECO:0007669"/>
    <property type="project" value="UniProtKB-SubCell"/>
</dbReference>
<keyword evidence="2 7" id="KW-0813">Transport</keyword>
<evidence type="ECO:0000256" key="4">
    <source>
        <dbReference type="ARBA" id="ARBA00022692"/>
    </source>
</evidence>
<dbReference type="InterPro" id="IPR035906">
    <property type="entry name" value="MetI-like_sf"/>
</dbReference>
<dbReference type="Gene3D" id="1.10.3720.10">
    <property type="entry name" value="MetI-like"/>
    <property type="match status" value="1"/>
</dbReference>
<comment type="similarity">
    <text evidence="7">Belongs to the binding-protein-dependent transport system permease family.</text>
</comment>
<feature type="domain" description="ABC transmembrane type-1" evidence="8">
    <location>
        <begin position="80"/>
        <end position="274"/>
    </location>
</feature>
<dbReference type="PROSITE" id="PS50928">
    <property type="entry name" value="ABC_TM1"/>
    <property type="match status" value="1"/>
</dbReference>
<keyword evidence="5 7" id="KW-1133">Transmembrane helix</keyword>
<keyword evidence="4 7" id="KW-0812">Transmembrane</keyword>
<evidence type="ECO:0000256" key="2">
    <source>
        <dbReference type="ARBA" id="ARBA00022448"/>
    </source>
</evidence>
<name>A0A9D2EGJ4_9MICO</name>
<evidence type="ECO:0000256" key="5">
    <source>
        <dbReference type="ARBA" id="ARBA00022989"/>
    </source>
</evidence>
<keyword evidence="6 7" id="KW-0472">Membrane</keyword>
<dbReference type="AlphaFoldDB" id="A0A9D2EGJ4"/>
<comment type="caution">
    <text evidence="9">The sequence shown here is derived from an EMBL/GenBank/DDBJ whole genome shotgun (WGS) entry which is preliminary data.</text>
</comment>
<reference evidence="9" key="1">
    <citation type="journal article" date="2021" name="PeerJ">
        <title>Extensive microbial diversity within the chicken gut microbiome revealed by metagenomics and culture.</title>
        <authorList>
            <person name="Gilroy R."/>
            <person name="Ravi A."/>
            <person name="Getino M."/>
            <person name="Pursley I."/>
            <person name="Horton D.L."/>
            <person name="Alikhan N.F."/>
            <person name="Baker D."/>
            <person name="Gharbi K."/>
            <person name="Hall N."/>
            <person name="Watson M."/>
            <person name="Adriaenssens E.M."/>
            <person name="Foster-Nyarko E."/>
            <person name="Jarju S."/>
            <person name="Secka A."/>
            <person name="Antonio M."/>
            <person name="Oren A."/>
            <person name="Chaudhuri R.R."/>
            <person name="La Ragione R."/>
            <person name="Hildebrand F."/>
            <person name="Pallen M.J."/>
        </authorList>
    </citation>
    <scope>NUCLEOTIDE SEQUENCE</scope>
    <source>
        <strain evidence="9">ChiGjej4B4-7305</strain>
    </source>
</reference>
<dbReference type="SUPFAM" id="SSF161098">
    <property type="entry name" value="MetI-like"/>
    <property type="match status" value="1"/>
</dbReference>
<dbReference type="CDD" id="cd06261">
    <property type="entry name" value="TM_PBP2"/>
    <property type="match status" value="1"/>
</dbReference>
<dbReference type="Proteomes" id="UP000824037">
    <property type="component" value="Unassembled WGS sequence"/>
</dbReference>
<protein>
    <submittedName>
        <fullName evidence="9">Carbohydrate ABC transporter permease</fullName>
    </submittedName>
</protein>
<accession>A0A9D2EGJ4</accession>
<dbReference type="InterPro" id="IPR000515">
    <property type="entry name" value="MetI-like"/>
</dbReference>
<keyword evidence="3" id="KW-1003">Cell membrane</keyword>
<feature type="transmembrane region" description="Helical" evidence="7">
    <location>
        <begin position="209"/>
        <end position="227"/>
    </location>
</feature>
<reference evidence="9" key="2">
    <citation type="submission" date="2021-04" db="EMBL/GenBank/DDBJ databases">
        <authorList>
            <person name="Gilroy R."/>
        </authorList>
    </citation>
    <scope>NUCLEOTIDE SEQUENCE</scope>
    <source>
        <strain evidence="9">ChiGjej4B4-7305</strain>
    </source>
</reference>
<dbReference type="GO" id="GO:0055085">
    <property type="term" value="P:transmembrane transport"/>
    <property type="evidence" value="ECO:0007669"/>
    <property type="project" value="InterPro"/>
</dbReference>
<comment type="subcellular location">
    <subcellularLocation>
        <location evidence="1 7">Cell membrane</location>
        <topology evidence="1 7">Multi-pass membrane protein</topology>
    </subcellularLocation>
</comment>
<dbReference type="Pfam" id="PF00528">
    <property type="entry name" value="BPD_transp_1"/>
    <property type="match status" value="1"/>
</dbReference>
<dbReference type="PANTHER" id="PTHR43744">
    <property type="entry name" value="ABC TRANSPORTER PERMEASE PROTEIN MG189-RELATED-RELATED"/>
    <property type="match status" value="1"/>
</dbReference>
<sequence>MSQVALRSRPRRRRAGGWRTVASTAVWLVIAFNLAVFAWLFINSLRSHAEIFANPWGLPNVLHTENWVNAWTTSGFGAAIGNSVLVCVTSAVGIVLLSAPAGYILAKTNRRLSEVALMYIAVGVGVPMQVIVIPLFTIVQTLGLLNSLFGLIVVYIALNLPFSVFLLAGFFRSMPDELEEAAALDGAGMLRIFAQIIAPMARSGMTTALILNLVWLWAEVFLALILIQSTEKQTLPLALLNFMAQQQYGGNDYGQLLAGIGIILLPVLAAYIWLGRRIIEGMTVGAGK</sequence>